<evidence type="ECO:0000313" key="2">
    <source>
        <dbReference type="Proteomes" id="UP000053989"/>
    </source>
</evidence>
<name>A0A0C3E8A0_9AGAM</name>
<evidence type="ECO:0000313" key="1">
    <source>
        <dbReference type="EMBL" id="KIM64221.1"/>
    </source>
</evidence>
<gene>
    <name evidence="1" type="ORF">SCLCIDRAFT_115367</name>
</gene>
<dbReference type="HOGENOM" id="CLU_005726_2_0_1"/>
<accession>A0A0C3E8A0</accession>
<dbReference type="EMBL" id="KN822029">
    <property type="protein sequence ID" value="KIM64221.1"/>
    <property type="molecule type" value="Genomic_DNA"/>
</dbReference>
<dbReference type="InParanoid" id="A0A0C3E8A0"/>
<dbReference type="AlphaFoldDB" id="A0A0C3E8A0"/>
<dbReference type="PANTHER" id="PTHR35871:SF1">
    <property type="entry name" value="CXC1-LIKE CYSTEINE CLUSTER ASSOCIATED WITH KDZ TRANSPOSASES DOMAIN-CONTAINING PROTEIN"/>
    <property type="match status" value="1"/>
</dbReference>
<feature type="non-terminal residue" evidence="1">
    <location>
        <position position="1"/>
    </location>
</feature>
<reference evidence="2" key="2">
    <citation type="submission" date="2015-01" db="EMBL/GenBank/DDBJ databases">
        <title>Evolutionary Origins and Diversification of the Mycorrhizal Mutualists.</title>
        <authorList>
            <consortium name="DOE Joint Genome Institute"/>
            <consortium name="Mycorrhizal Genomics Consortium"/>
            <person name="Kohler A."/>
            <person name="Kuo A."/>
            <person name="Nagy L.G."/>
            <person name="Floudas D."/>
            <person name="Copeland A."/>
            <person name="Barry K.W."/>
            <person name="Cichocki N."/>
            <person name="Veneault-Fourrey C."/>
            <person name="LaButti K."/>
            <person name="Lindquist E.A."/>
            <person name="Lipzen A."/>
            <person name="Lundell T."/>
            <person name="Morin E."/>
            <person name="Murat C."/>
            <person name="Riley R."/>
            <person name="Ohm R."/>
            <person name="Sun H."/>
            <person name="Tunlid A."/>
            <person name="Henrissat B."/>
            <person name="Grigoriev I.V."/>
            <person name="Hibbett D.S."/>
            <person name="Martin F."/>
        </authorList>
    </citation>
    <scope>NUCLEOTIDE SEQUENCE [LARGE SCALE GENOMIC DNA]</scope>
    <source>
        <strain evidence="2">Foug A</strain>
    </source>
</reference>
<reference evidence="1 2" key="1">
    <citation type="submission" date="2014-04" db="EMBL/GenBank/DDBJ databases">
        <authorList>
            <consortium name="DOE Joint Genome Institute"/>
            <person name="Kuo A."/>
            <person name="Kohler A."/>
            <person name="Nagy L.G."/>
            <person name="Floudas D."/>
            <person name="Copeland A."/>
            <person name="Barry K.W."/>
            <person name="Cichocki N."/>
            <person name="Veneault-Fourrey C."/>
            <person name="LaButti K."/>
            <person name="Lindquist E.A."/>
            <person name="Lipzen A."/>
            <person name="Lundell T."/>
            <person name="Morin E."/>
            <person name="Murat C."/>
            <person name="Sun H."/>
            <person name="Tunlid A."/>
            <person name="Henrissat B."/>
            <person name="Grigoriev I.V."/>
            <person name="Hibbett D.S."/>
            <person name="Martin F."/>
            <person name="Nordberg H.P."/>
            <person name="Cantor M.N."/>
            <person name="Hua S.X."/>
        </authorList>
    </citation>
    <scope>NUCLEOTIDE SEQUENCE [LARGE SCALE GENOMIC DNA]</scope>
    <source>
        <strain evidence="1 2">Foug A</strain>
    </source>
</reference>
<dbReference type="PANTHER" id="PTHR35871">
    <property type="entry name" value="EXPRESSED PROTEIN"/>
    <property type="match status" value="1"/>
</dbReference>
<sequence length="281" mass="31064">GLVAVEALLKSKMSDFAGGPTGLQAKQTCTIASYLALVVHKNYCPLVASQLAAECHGFAKMWGGHQVWSWARACVSERMLPISLTGHHTKTYSLLSDPGIAAELHTYVRSNKWAINPDKLAAFTKDQLIPAEAEQYAQRVTSDEMPNGLKQYMEHELLPQLHLKVSRGISLVTARQWLHHEGFKFMTHKKGVYFDGAGHGIHQSDVICSTEGHLVDAGCSLEYGKNYEGYWNGELFVKQLKEKIIPAFEQAHGAGYQALFFIDNSQGNSAYAEDALLALEK</sequence>
<dbReference type="OrthoDB" id="3218065at2759"/>
<organism evidence="1 2">
    <name type="scientific">Scleroderma citrinum Foug A</name>
    <dbReference type="NCBI Taxonomy" id="1036808"/>
    <lineage>
        <taxon>Eukaryota</taxon>
        <taxon>Fungi</taxon>
        <taxon>Dikarya</taxon>
        <taxon>Basidiomycota</taxon>
        <taxon>Agaricomycotina</taxon>
        <taxon>Agaricomycetes</taxon>
        <taxon>Agaricomycetidae</taxon>
        <taxon>Boletales</taxon>
        <taxon>Sclerodermatineae</taxon>
        <taxon>Sclerodermataceae</taxon>
        <taxon>Scleroderma</taxon>
    </lineage>
</organism>
<dbReference type="STRING" id="1036808.A0A0C3E8A0"/>
<keyword evidence="2" id="KW-1185">Reference proteome</keyword>
<protein>
    <submittedName>
        <fullName evidence="1">Uncharacterized protein</fullName>
    </submittedName>
</protein>
<proteinExistence type="predicted"/>
<dbReference type="Proteomes" id="UP000053989">
    <property type="component" value="Unassembled WGS sequence"/>
</dbReference>